<comment type="caution">
    <text evidence="2">The sequence shown here is derived from an EMBL/GenBank/DDBJ whole genome shotgun (WGS) entry which is preliminary data.</text>
</comment>
<dbReference type="Gene3D" id="2.120.10.80">
    <property type="entry name" value="Kelch-type beta propeller"/>
    <property type="match status" value="1"/>
</dbReference>
<dbReference type="AlphaFoldDB" id="A0A7J6LWA3"/>
<dbReference type="SUPFAM" id="SSF50965">
    <property type="entry name" value="Galactose oxidase, central domain"/>
    <property type="match status" value="1"/>
</dbReference>
<proteinExistence type="predicted"/>
<evidence type="ECO:0000313" key="2">
    <source>
        <dbReference type="EMBL" id="KAF4663504.1"/>
    </source>
</evidence>
<sequence>MTGPLNLKILCLLLLLHSIPPIHSAELPCPTSLAVNVTVGGVPAYISATNELLHGQSQGRQCSSVKEGWTGLVMLRCANGILSAVVNCTGQPCGVYRTTSITLGPVTGTITPPFELVSSSPWDDTSATPQLVYGERLCGSVNENYRGIIKLRCVEGVLLTDIDACEPQWTQISTAFPATPRSQSQAVTLGDGAILLLGGFDTTSRTNDNWLWRPSHNDSQAYDELTREIGPPDSYDPHGGSWKKLVLPSGEVPWQPRLGHSAVRVHTESVDDDRVMLLAGSAGEMMKDVWMWTRKPLRRQLPIALHLSRLVGVSPRGCSLDDGFIECVTDLGPVGRRLAIDEDWRRCRALETQIMVSGESMDALLLRLEISSPNCTGSQFAPTLKAVPWA</sequence>
<accession>A0A7J6LWA3</accession>
<dbReference type="InterPro" id="IPR011043">
    <property type="entry name" value="Gal_Oxase/kelch_b-propeller"/>
</dbReference>
<organism evidence="2 4">
    <name type="scientific">Perkinsus olseni</name>
    <name type="common">Perkinsus atlanticus</name>
    <dbReference type="NCBI Taxonomy" id="32597"/>
    <lineage>
        <taxon>Eukaryota</taxon>
        <taxon>Sar</taxon>
        <taxon>Alveolata</taxon>
        <taxon>Perkinsozoa</taxon>
        <taxon>Perkinsea</taxon>
        <taxon>Perkinsida</taxon>
        <taxon>Perkinsidae</taxon>
        <taxon>Perkinsus</taxon>
    </lineage>
</organism>
<gene>
    <name evidence="3" type="ORF">FOL46_000503</name>
    <name evidence="2" type="ORF">FOZ61_001609</name>
</gene>
<feature type="signal peptide" evidence="1">
    <location>
        <begin position="1"/>
        <end position="24"/>
    </location>
</feature>
<dbReference type="InterPro" id="IPR015915">
    <property type="entry name" value="Kelch-typ_b-propeller"/>
</dbReference>
<evidence type="ECO:0000313" key="5">
    <source>
        <dbReference type="Proteomes" id="UP000572268"/>
    </source>
</evidence>
<evidence type="ECO:0000313" key="4">
    <source>
        <dbReference type="Proteomes" id="UP000570595"/>
    </source>
</evidence>
<evidence type="ECO:0000313" key="3">
    <source>
        <dbReference type="EMBL" id="KAF4671081.1"/>
    </source>
</evidence>
<feature type="chain" id="PRO_5036205394" evidence="1">
    <location>
        <begin position="25"/>
        <end position="390"/>
    </location>
</feature>
<dbReference type="EMBL" id="JABAHT010000140">
    <property type="protein sequence ID" value="KAF4663504.1"/>
    <property type="molecule type" value="Genomic_DNA"/>
</dbReference>
<name>A0A7J6LWA3_PEROL</name>
<protein>
    <submittedName>
        <fullName evidence="2">Uncharacterized protein</fullName>
    </submittedName>
</protein>
<dbReference type="Proteomes" id="UP000572268">
    <property type="component" value="Unassembled WGS sequence"/>
</dbReference>
<reference evidence="4 5" key="1">
    <citation type="submission" date="2020-04" db="EMBL/GenBank/DDBJ databases">
        <title>Perkinsus olseni comparative genomics.</title>
        <authorList>
            <person name="Bogema D.R."/>
        </authorList>
    </citation>
    <scope>NUCLEOTIDE SEQUENCE [LARGE SCALE GENOMIC DNA]</scope>
    <source>
        <strain evidence="2">ATCC PRA-179</strain>
        <strain evidence="3">ATCC PRA-31</strain>
    </source>
</reference>
<keyword evidence="1" id="KW-0732">Signal</keyword>
<dbReference type="EMBL" id="JABANN010000110">
    <property type="protein sequence ID" value="KAF4671081.1"/>
    <property type="molecule type" value="Genomic_DNA"/>
</dbReference>
<dbReference type="OrthoDB" id="10288530at2759"/>
<dbReference type="Proteomes" id="UP000570595">
    <property type="component" value="Unassembled WGS sequence"/>
</dbReference>
<evidence type="ECO:0000256" key="1">
    <source>
        <dbReference type="SAM" id="SignalP"/>
    </source>
</evidence>